<keyword evidence="1" id="KW-0472">Membrane</keyword>
<organism evidence="2 3">
    <name type="scientific">Paraglomus brasilianum</name>
    <dbReference type="NCBI Taxonomy" id="144538"/>
    <lineage>
        <taxon>Eukaryota</taxon>
        <taxon>Fungi</taxon>
        <taxon>Fungi incertae sedis</taxon>
        <taxon>Mucoromycota</taxon>
        <taxon>Glomeromycotina</taxon>
        <taxon>Glomeromycetes</taxon>
        <taxon>Paraglomerales</taxon>
        <taxon>Paraglomeraceae</taxon>
        <taxon>Paraglomus</taxon>
    </lineage>
</organism>
<protein>
    <submittedName>
        <fullName evidence="2">9595_t:CDS:1</fullName>
    </submittedName>
</protein>
<feature type="transmembrane region" description="Helical" evidence="1">
    <location>
        <begin position="20"/>
        <end position="39"/>
    </location>
</feature>
<evidence type="ECO:0000256" key="1">
    <source>
        <dbReference type="SAM" id="Phobius"/>
    </source>
</evidence>
<keyword evidence="1" id="KW-1133">Transmembrane helix</keyword>
<comment type="caution">
    <text evidence="2">The sequence shown here is derived from an EMBL/GenBank/DDBJ whole genome shotgun (WGS) entry which is preliminary data.</text>
</comment>
<sequence>QRDIVQVFVDGNRREISGVVYLPCCTTQHVVQFIIFLFMEEKLRYLTNPKKRETNLRMSIKLKKKKVQPN</sequence>
<dbReference type="EMBL" id="CAJVPI010005588">
    <property type="protein sequence ID" value="CAG8674732.1"/>
    <property type="molecule type" value="Genomic_DNA"/>
</dbReference>
<keyword evidence="1" id="KW-0812">Transmembrane</keyword>
<feature type="non-terminal residue" evidence="2">
    <location>
        <position position="1"/>
    </location>
</feature>
<proteinExistence type="predicted"/>
<dbReference type="AlphaFoldDB" id="A0A9N9HHP1"/>
<keyword evidence="3" id="KW-1185">Reference proteome</keyword>
<accession>A0A9N9HHP1</accession>
<evidence type="ECO:0000313" key="2">
    <source>
        <dbReference type="EMBL" id="CAG8674732.1"/>
    </source>
</evidence>
<name>A0A9N9HHP1_9GLOM</name>
<evidence type="ECO:0000313" key="3">
    <source>
        <dbReference type="Proteomes" id="UP000789739"/>
    </source>
</evidence>
<gene>
    <name evidence="2" type="ORF">PBRASI_LOCUS11485</name>
</gene>
<dbReference type="Proteomes" id="UP000789739">
    <property type="component" value="Unassembled WGS sequence"/>
</dbReference>
<reference evidence="2" key="1">
    <citation type="submission" date="2021-06" db="EMBL/GenBank/DDBJ databases">
        <authorList>
            <person name="Kallberg Y."/>
            <person name="Tangrot J."/>
            <person name="Rosling A."/>
        </authorList>
    </citation>
    <scope>NUCLEOTIDE SEQUENCE</scope>
    <source>
        <strain evidence="2">BR232B</strain>
    </source>
</reference>